<evidence type="ECO:0008006" key="4">
    <source>
        <dbReference type="Google" id="ProtNLM"/>
    </source>
</evidence>
<gene>
    <name evidence="2" type="ORF">JDV75_05800</name>
</gene>
<evidence type="ECO:0000313" key="3">
    <source>
        <dbReference type="Proteomes" id="UP000645966"/>
    </source>
</evidence>
<organism evidence="2 3">
    <name type="scientific">Corynebacterium meridianum</name>
    <dbReference type="NCBI Taxonomy" id="2765363"/>
    <lineage>
        <taxon>Bacteria</taxon>
        <taxon>Bacillati</taxon>
        <taxon>Actinomycetota</taxon>
        <taxon>Actinomycetes</taxon>
        <taxon>Mycobacteriales</taxon>
        <taxon>Corynebacteriaceae</taxon>
        <taxon>Corynebacterium</taxon>
    </lineage>
</organism>
<feature type="chain" id="PRO_5038495640" description="Secreted protein" evidence="1">
    <location>
        <begin position="30"/>
        <end position="352"/>
    </location>
</feature>
<dbReference type="RefSeq" id="WP_198738269.1">
    <property type="nucleotide sequence ID" value="NZ_JAEIOS010000011.1"/>
</dbReference>
<dbReference type="EMBL" id="JAEIOS010000011">
    <property type="protein sequence ID" value="MBI8989273.1"/>
    <property type="molecule type" value="Genomic_DNA"/>
</dbReference>
<reference evidence="2" key="1">
    <citation type="submission" date="2020-12" db="EMBL/GenBank/DDBJ databases">
        <title>Genome public.</title>
        <authorList>
            <person name="Sun Q."/>
        </authorList>
    </citation>
    <scope>NUCLEOTIDE SEQUENCE</scope>
    <source>
        <strain evidence="2">CCM 8863</strain>
    </source>
</reference>
<evidence type="ECO:0000313" key="2">
    <source>
        <dbReference type="EMBL" id="MBI8989273.1"/>
    </source>
</evidence>
<dbReference type="PROSITE" id="PS51257">
    <property type="entry name" value="PROKAR_LIPOPROTEIN"/>
    <property type="match status" value="1"/>
</dbReference>
<protein>
    <recommendedName>
        <fullName evidence="4">Secreted protein</fullName>
    </recommendedName>
</protein>
<comment type="caution">
    <text evidence="2">The sequence shown here is derived from an EMBL/GenBank/DDBJ whole genome shotgun (WGS) entry which is preliminary data.</text>
</comment>
<dbReference type="AlphaFoldDB" id="A0A934MAQ8"/>
<keyword evidence="3" id="KW-1185">Reference proteome</keyword>
<dbReference type="Proteomes" id="UP000645966">
    <property type="component" value="Unassembled WGS sequence"/>
</dbReference>
<keyword evidence="1" id="KW-0732">Signal</keyword>
<accession>A0A934MAQ8</accession>
<evidence type="ECO:0000256" key="1">
    <source>
        <dbReference type="SAM" id="SignalP"/>
    </source>
</evidence>
<sequence>MRLSPNKTKRRIRMFCVSAVAATALVACSDGDGGPDPATQSDGQISGDTVRIDLDPPRVTLLDPGSARQVLSYGVPDADAPTQELPVRFGGGFTTLVDSGAGTPPHPPAEPDGLPVLDVDAQATVRAVDGEKVTAGETGATRQVTVIAGSPRFSGGTTTLRSGEDPDVDWDAELAGADGFTVSYATTPSGKPVSMSLHAPDSASDIGRAGMESRLGNLVTLAVVFPDEPVGPGARWTVESRITGSTTMLQTMTYTLTELDGRTVGMDVEVDQRPSIGALSLDALAPQGDSDGAAGELRVESAETSSTGHLELDLDDPLPRSGGVAFTTRVIYAGDGSDVRVVQDSHTAVHFD</sequence>
<proteinExistence type="predicted"/>
<feature type="signal peptide" evidence="1">
    <location>
        <begin position="1"/>
        <end position="29"/>
    </location>
</feature>
<name>A0A934MAQ8_9CORY</name>